<organism evidence="1 2">
    <name type="scientific">Hymenolepis diminuta</name>
    <name type="common">Rat tapeworm</name>
    <dbReference type="NCBI Taxonomy" id="6216"/>
    <lineage>
        <taxon>Eukaryota</taxon>
        <taxon>Metazoa</taxon>
        <taxon>Spiralia</taxon>
        <taxon>Lophotrochozoa</taxon>
        <taxon>Platyhelminthes</taxon>
        <taxon>Cestoda</taxon>
        <taxon>Eucestoda</taxon>
        <taxon>Cyclophyllidea</taxon>
        <taxon>Hymenolepididae</taxon>
        <taxon>Hymenolepis</taxon>
    </lineage>
</organism>
<reference evidence="1 2" key="1">
    <citation type="submission" date="2019-07" db="EMBL/GenBank/DDBJ databases">
        <authorList>
            <person name="Jastrzebski P J."/>
            <person name="Paukszto L."/>
            <person name="Jastrzebski P J."/>
        </authorList>
    </citation>
    <scope>NUCLEOTIDE SEQUENCE [LARGE SCALE GENOMIC DNA]</scope>
    <source>
        <strain evidence="1 2">WMS-il1</strain>
    </source>
</reference>
<name>A0A564YH02_HYMDI</name>
<dbReference type="AlphaFoldDB" id="A0A564YH02"/>
<evidence type="ECO:0000313" key="2">
    <source>
        <dbReference type="Proteomes" id="UP000321570"/>
    </source>
</evidence>
<accession>A0A564YH02</accession>
<protein>
    <submittedName>
        <fullName evidence="1">Uncharacterized protein</fullName>
    </submittedName>
</protein>
<proteinExistence type="predicted"/>
<keyword evidence="2" id="KW-1185">Reference proteome</keyword>
<gene>
    <name evidence="1" type="ORF">WMSIL1_LOCUS6188</name>
</gene>
<dbReference type="EMBL" id="CABIJS010000221">
    <property type="protein sequence ID" value="VUZ46500.1"/>
    <property type="molecule type" value="Genomic_DNA"/>
</dbReference>
<evidence type="ECO:0000313" key="1">
    <source>
        <dbReference type="EMBL" id="VUZ46500.1"/>
    </source>
</evidence>
<sequence length="123" mass="14383">MFHHNPLISETFSTSYALYRDTYENSMANLSHATRITILLRKAHRSNHHLYSFYLQPMDPADQTYEKMISKLNSIVGGNISPFNLTIREDENVLHHVENKFRYLIFILGLRSPCRAEIRLCPS</sequence>
<dbReference type="Proteomes" id="UP000321570">
    <property type="component" value="Unassembled WGS sequence"/>
</dbReference>